<dbReference type="EMBL" id="JARKHS020015314">
    <property type="protein sequence ID" value="KAK8774557.1"/>
    <property type="molecule type" value="Genomic_DNA"/>
</dbReference>
<keyword evidence="2" id="KW-1185">Reference proteome</keyword>
<protein>
    <submittedName>
        <fullName evidence="1">Uncharacterized protein</fullName>
    </submittedName>
</protein>
<accession>A0AAQ4EIH4</accession>
<feature type="non-terminal residue" evidence="1">
    <location>
        <position position="75"/>
    </location>
</feature>
<dbReference type="Proteomes" id="UP001321473">
    <property type="component" value="Unassembled WGS sequence"/>
</dbReference>
<reference evidence="1 2" key="1">
    <citation type="journal article" date="2023" name="Arcadia Sci">
        <title>De novo assembly of a long-read Amblyomma americanum tick genome.</title>
        <authorList>
            <person name="Chou S."/>
            <person name="Poskanzer K.E."/>
            <person name="Rollins M."/>
            <person name="Thuy-Boun P.S."/>
        </authorList>
    </citation>
    <scope>NUCLEOTIDE SEQUENCE [LARGE SCALE GENOMIC DNA]</scope>
    <source>
        <strain evidence="1">F_SG_1</strain>
        <tissue evidence="1">Salivary glands</tissue>
    </source>
</reference>
<gene>
    <name evidence="1" type="ORF">V5799_010910</name>
</gene>
<proteinExistence type="predicted"/>
<sequence>MEPFIARPLVCSYHCVVEDPSAVVLPPDGLCHFLFFNLPDTRAYTTWDKGPCGEEVTGAAKAAAQTKFGLAVHAS</sequence>
<comment type="caution">
    <text evidence="1">The sequence shown here is derived from an EMBL/GenBank/DDBJ whole genome shotgun (WGS) entry which is preliminary data.</text>
</comment>
<organism evidence="1 2">
    <name type="scientific">Amblyomma americanum</name>
    <name type="common">Lone star tick</name>
    <dbReference type="NCBI Taxonomy" id="6943"/>
    <lineage>
        <taxon>Eukaryota</taxon>
        <taxon>Metazoa</taxon>
        <taxon>Ecdysozoa</taxon>
        <taxon>Arthropoda</taxon>
        <taxon>Chelicerata</taxon>
        <taxon>Arachnida</taxon>
        <taxon>Acari</taxon>
        <taxon>Parasitiformes</taxon>
        <taxon>Ixodida</taxon>
        <taxon>Ixodoidea</taxon>
        <taxon>Ixodidae</taxon>
        <taxon>Amblyomminae</taxon>
        <taxon>Amblyomma</taxon>
    </lineage>
</organism>
<name>A0AAQ4EIH4_AMBAM</name>
<dbReference type="AlphaFoldDB" id="A0AAQ4EIH4"/>
<evidence type="ECO:0000313" key="2">
    <source>
        <dbReference type="Proteomes" id="UP001321473"/>
    </source>
</evidence>
<evidence type="ECO:0000313" key="1">
    <source>
        <dbReference type="EMBL" id="KAK8774557.1"/>
    </source>
</evidence>